<dbReference type="AlphaFoldDB" id="A0A7W9QGL2"/>
<dbReference type="EMBL" id="JACHJL010000017">
    <property type="protein sequence ID" value="MBB5938662.1"/>
    <property type="molecule type" value="Genomic_DNA"/>
</dbReference>
<protein>
    <submittedName>
        <fullName evidence="1">Uncharacterized protein</fullName>
    </submittedName>
</protein>
<proteinExistence type="predicted"/>
<reference evidence="1 2" key="1">
    <citation type="submission" date="2020-08" db="EMBL/GenBank/DDBJ databases">
        <title>Genomic Encyclopedia of Type Strains, Phase III (KMG-III): the genomes of soil and plant-associated and newly described type strains.</title>
        <authorList>
            <person name="Whitman W."/>
        </authorList>
    </citation>
    <scope>NUCLEOTIDE SEQUENCE [LARGE SCALE GENOMIC DNA]</scope>
    <source>
        <strain evidence="1 2">CECT 8305</strain>
    </source>
</reference>
<dbReference type="Proteomes" id="UP000588098">
    <property type="component" value="Unassembled WGS sequence"/>
</dbReference>
<organism evidence="1 2">
    <name type="scientific">Streptomyces zagrosensis</name>
    <dbReference type="NCBI Taxonomy" id="1042984"/>
    <lineage>
        <taxon>Bacteria</taxon>
        <taxon>Bacillati</taxon>
        <taxon>Actinomycetota</taxon>
        <taxon>Actinomycetes</taxon>
        <taxon>Kitasatosporales</taxon>
        <taxon>Streptomycetaceae</taxon>
        <taxon>Streptomyces</taxon>
    </lineage>
</organism>
<gene>
    <name evidence="1" type="ORF">FHS42_005751</name>
</gene>
<name>A0A7W9QGL2_9ACTN</name>
<sequence length="36" mass="4156">MFEREQGLEPVRCRFLHDLELVTLASVGLDRIEAVL</sequence>
<keyword evidence="2" id="KW-1185">Reference proteome</keyword>
<evidence type="ECO:0000313" key="1">
    <source>
        <dbReference type="EMBL" id="MBB5938662.1"/>
    </source>
</evidence>
<evidence type="ECO:0000313" key="2">
    <source>
        <dbReference type="Proteomes" id="UP000588098"/>
    </source>
</evidence>
<comment type="caution">
    <text evidence="1">The sequence shown here is derived from an EMBL/GenBank/DDBJ whole genome shotgun (WGS) entry which is preliminary data.</text>
</comment>
<accession>A0A7W9QGL2</accession>